<dbReference type="InterPro" id="IPR011990">
    <property type="entry name" value="TPR-like_helical_dom_sf"/>
</dbReference>
<evidence type="ECO:0000313" key="3">
    <source>
        <dbReference type="EMBL" id="GAI31154.1"/>
    </source>
</evidence>
<keyword evidence="1" id="KW-0677">Repeat</keyword>
<accession>X1PJV0</accession>
<dbReference type="Gene3D" id="1.25.40.10">
    <property type="entry name" value="Tetratricopeptide repeat domain"/>
    <property type="match status" value="2"/>
</dbReference>
<dbReference type="PROSITE" id="PS50005">
    <property type="entry name" value="TPR"/>
    <property type="match status" value="1"/>
</dbReference>
<reference evidence="3" key="1">
    <citation type="journal article" date="2014" name="Front. Microbiol.">
        <title>High frequency of phylogenetically diverse reductive dehalogenase-homologous genes in deep subseafloor sedimentary metagenomes.</title>
        <authorList>
            <person name="Kawai M."/>
            <person name="Futagami T."/>
            <person name="Toyoda A."/>
            <person name="Takaki Y."/>
            <person name="Nishi S."/>
            <person name="Hori S."/>
            <person name="Arai W."/>
            <person name="Tsubouchi T."/>
            <person name="Morono Y."/>
            <person name="Uchiyama I."/>
            <person name="Ito T."/>
            <person name="Fujiyama A."/>
            <person name="Inagaki F."/>
            <person name="Takami H."/>
        </authorList>
    </citation>
    <scope>NUCLEOTIDE SEQUENCE</scope>
    <source>
        <strain evidence="3">Expedition CK06-06</strain>
    </source>
</reference>
<dbReference type="SUPFAM" id="SSF48452">
    <property type="entry name" value="TPR-like"/>
    <property type="match status" value="2"/>
</dbReference>
<proteinExistence type="predicted"/>
<evidence type="ECO:0000256" key="2">
    <source>
        <dbReference type="ARBA" id="ARBA00022803"/>
    </source>
</evidence>
<name>X1PJV0_9ZZZZ</name>
<feature type="non-terminal residue" evidence="3">
    <location>
        <position position="233"/>
    </location>
</feature>
<evidence type="ECO:0000256" key="1">
    <source>
        <dbReference type="ARBA" id="ARBA00022737"/>
    </source>
</evidence>
<comment type="caution">
    <text evidence="3">The sequence shown here is derived from an EMBL/GenBank/DDBJ whole genome shotgun (WGS) entry which is preliminary data.</text>
</comment>
<gene>
    <name evidence="3" type="ORF">S06H3_30776</name>
</gene>
<keyword evidence="2" id="KW-0802">TPR repeat</keyword>
<dbReference type="AlphaFoldDB" id="X1PJV0"/>
<dbReference type="SMART" id="SM00028">
    <property type="entry name" value="TPR"/>
    <property type="match status" value="5"/>
</dbReference>
<protein>
    <submittedName>
        <fullName evidence="3">Uncharacterized protein</fullName>
    </submittedName>
</protein>
<dbReference type="InterPro" id="IPR019734">
    <property type="entry name" value="TPR_rpt"/>
</dbReference>
<organism evidence="3">
    <name type="scientific">marine sediment metagenome</name>
    <dbReference type="NCBI Taxonomy" id="412755"/>
    <lineage>
        <taxon>unclassified sequences</taxon>
        <taxon>metagenomes</taxon>
        <taxon>ecological metagenomes</taxon>
    </lineage>
</organism>
<sequence length="233" mass="26457">MARVYMAYGEYTKAQPLAERALTLAKKNCESDSELAMCLIDLATLYKNQNKLLDAEKMCKLGLKLQKKALYEKHPYVAYTFRTLGSIYQEQGKYDKAKSALDEAMAIMLDSHTENDKALLPFWVDIAGLLVAKRDFKEAESYYQRVMTLINSSYGPNHLYTANVLGSVARLYTLQGRYDEAEELIDRTVAKQEKIYGPDNHLIAPSWLTKARVCQAKGNYVRSEKLIEKALSA</sequence>
<dbReference type="Pfam" id="PF13424">
    <property type="entry name" value="TPR_12"/>
    <property type="match status" value="2"/>
</dbReference>
<dbReference type="PANTHER" id="PTHR45641:SF19">
    <property type="entry name" value="NEPHROCYSTIN-3"/>
    <property type="match status" value="1"/>
</dbReference>
<dbReference type="EMBL" id="BARV01018153">
    <property type="protein sequence ID" value="GAI31154.1"/>
    <property type="molecule type" value="Genomic_DNA"/>
</dbReference>
<dbReference type="PANTHER" id="PTHR45641">
    <property type="entry name" value="TETRATRICOPEPTIDE REPEAT PROTEIN (AFU_ORTHOLOGUE AFUA_6G03870)"/>
    <property type="match status" value="1"/>
</dbReference>